<organism evidence="6 7">
    <name type="scientific">Dysgonomonas capnocytophagoides</name>
    <dbReference type="NCBI Taxonomy" id="45254"/>
    <lineage>
        <taxon>Bacteria</taxon>
        <taxon>Pseudomonadati</taxon>
        <taxon>Bacteroidota</taxon>
        <taxon>Bacteroidia</taxon>
        <taxon>Bacteroidales</taxon>
        <taxon>Dysgonomonadaceae</taxon>
        <taxon>Dysgonomonas</taxon>
    </lineage>
</organism>
<comment type="caution">
    <text evidence="6">The sequence shown here is derived from an EMBL/GenBank/DDBJ whole genome shotgun (WGS) entry which is preliminary data.</text>
</comment>
<dbReference type="SUPFAM" id="SSF52540">
    <property type="entry name" value="P-loop containing nucleoside triphosphate hydrolases"/>
    <property type="match status" value="1"/>
</dbReference>
<feature type="domain" description="ABC transporter" evidence="5">
    <location>
        <begin position="2"/>
        <end position="229"/>
    </location>
</feature>
<dbReference type="PROSITE" id="PS50893">
    <property type="entry name" value="ABC_TRANSPORTER_2"/>
    <property type="match status" value="1"/>
</dbReference>
<gene>
    <name evidence="6" type="ORF">E2605_17285</name>
</gene>
<evidence type="ECO:0000313" key="6">
    <source>
        <dbReference type="EMBL" id="TFD93235.1"/>
    </source>
</evidence>
<comment type="similarity">
    <text evidence="1">Belongs to the ABC transporter superfamily.</text>
</comment>
<dbReference type="Proteomes" id="UP000297861">
    <property type="component" value="Unassembled WGS sequence"/>
</dbReference>
<sequence>MIDICRISKKYGNTEALNDVSFSLKKGEITAFLGPNGAGKTTMMNIITGVINQTSGEVLFDHEDIRNKPVEIKSKIGYLPEYNPLYEDMYVCEYLEYAASFYLPEKGIKARVSEMIEKTGLTDEYRKKIGKLSFGNKKRTGLAQALVHDPEILILDEPTNGLDPNQQHNIKELIEELGKTKTILFSSHRFDDVENIASNYVILHKGNLVLNERAENIDSIENTFYKLTK</sequence>
<evidence type="ECO:0000313" key="7">
    <source>
        <dbReference type="Proteomes" id="UP000297861"/>
    </source>
</evidence>
<protein>
    <submittedName>
        <fullName evidence="6">ATP-binding cassette domain-containing protein</fullName>
    </submittedName>
</protein>
<evidence type="ECO:0000256" key="2">
    <source>
        <dbReference type="ARBA" id="ARBA00022448"/>
    </source>
</evidence>
<keyword evidence="3" id="KW-0547">Nucleotide-binding</keyword>
<evidence type="ECO:0000256" key="4">
    <source>
        <dbReference type="ARBA" id="ARBA00022840"/>
    </source>
</evidence>
<dbReference type="STRING" id="1121485.GCA_000426485_03463"/>
<evidence type="ECO:0000259" key="5">
    <source>
        <dbReference type="PROSITE" id="PS50893"/>
    </source>
</evidence>
<dbReference type="InterPro" id="IPR003439">
    <property type="entry name" value="ABC_transporter-like_ATP-bd"/>
</dbReference>
<dbReference type="OrthoDB" id="9801987at2"/>
<proteinExistence type="inferred from homology"/>
<dbReference type="RefSeq" id="WP_035332071.1">
    <property type="nucleotide sequence ID" value="NZ_JAWZLG010000062.1"/>
</dbReference>
<dbReference type="Gene3D" id="3.40.50.300">
    <property type="entry name" value="P-loop containing nucleotide triphosphate hydrolases"/>
    <property type="match status" value="1"/>
</dbReference>
<dbReference type="Pfam" id="PF00005">
    <property type="entry name" value="ABC_tran"/>
    <property type="match status" value="1"/>
</dbReference>
<dbReference type="PANTHER" id="PTHR43335">
    <property type="entry name" value="ABC TRANSPORTER, ATP-BINDING PROTEIN"/>
    <property type="match status" value="1"/>
</dbReference>
<dbReference type="SMART" id="SM00382">
    <property type="entry name" value="AAA"/>
    <property type="match status" value="1"/>
</dbReference>
<dbReference type="AlphaFoldDB" id="A0A4Y8KYE7"/>
<dbReference type="EMBL" id="SOML01000013">
    <property type="protein sequence ID" value="TFD93235.1"/>
    <property type="molecule type" value="Genomic_DNA"/>
</dbReference>
<keyword evidence="4 6" id="KW-0067">ATP-binding</keyword>
<evidence type="ECO:0000256" key="3">
    <source>
        <dbReference type="ARBA" id="ARBA00022741"/>
    </source>
</evidence>
<dbReference type="InterPro" id="IPR003593">
    <property type="entry name" value="AAA+_ATPase"/>
</dbReference>
<keyword evidence="2" id="KW-0813">Transport</keyword>
<evidence type="ECO:0000256" key="1">
    <source>
        <dbReference type="ARBA" id="ARBA00005417"/>
    </source>
</evidence>
<dbReference type="GO" id="GO:0016887">
    <property type="term" value="F:ATP hydrolysis activity"/>
    <property type="evidence" value="ECO:0007669"/>
    <property type="project" value="InterPro"/>
</dbReference>
<keyword evidence="7" id="KW-1185">Reference proteome</keyword>
<accession>A0A4Y8KYE7</accession>
<name>A0A4Y8KYE7_9BACT</name>
<dbReference type="GO" id="GO:0005524">
    <property type="term" value="F:ATP binding"/>
    <property type="evidence" value="ECO:0007669"/>
    <property type="project" value="UniProtKB-KW"/>
</dbReference>
<reference evidence="6 7" key="1">
    <citation type="submission" date="2019-03" db="EMBL/GenBank/DDBJ databases">
        <title>San Antonio Military Medical Center submission to MRSN (WRAIR), pending publication.</title>
        <authorList>
            <person name="Blyth D.M."/>
            <person name="Mccarthy S.L."/>
            <person name="Schall S.E."/>
            <person name="Stam J.A."/>
            <person name="Ong A.C."/>
            <person name="Mcgann P.T."/>
        </authorList>
    </citation>
    <scope>NUCLEOTIDE SEQUENCE [LARGE SCALE GENOMIC DNA]</scope>
    <source>
        <strain evidence="6 7">MRSN571793</strain>
    </source>
</reference>
<dbReference type="PANTHER" id="PTHR43335:SF4">
    <property type="entry name" value="ABC TRANSPORTER, ATP-BINDING PROTEIN"/>
    <property type="match status" value="1"/>
</dbReference>
<dbReference type="InterPro" id="IPR027417">
    <property type="entry name" value="P-loop_NTPase"/>
</dbReference>